<keyword evidence="2" id="KW-0150">Chloroplast</keyword>
<dbReference type="AlphaFoldDB" id="A0A386AXB5"/>
<evidence type="ECO:0000256" key="1">
    <source>
        <dbReference type="SAM" id="MobiDB-lite"/>
    </source>
</evidence>
<evidence type="ECO:0000313" key="2">
    <source>
        <dbReference type="EMBL" id="AYC64000.1"/>
    </source>
</evidence>
<sequence length="366" mass="42132">MFPEQEIKNILLLATQINPQEIRSFLRCLGVRDHPEMRQIILEHYADNNDESTLLQMFVNERIEYTPGNCTFVPYGIRKRIPGSLCFAFEKWKQRQDEELLKFTKHIQLKQTLLSFIHMNYPGWENVEDRRRVVYVEGVSQGKMLGITNITCRYHPENANANAKALMSPKEESFGFLVEPFRKSPWWIETFPGIDDVSENANAEEAPERSSDMSSENANAPEPEAALKNLKKPLEPMDTFTEPSTFEEFLQCAIDQVSNSTLDLSNAQRIRSQLLDCRTDSYYQGELSTENHNIVLLTNIYGENLYKVTALRNMFTNNNTIALDTEFSLAENNNPNDCQLCYIQISGAQEENSPVFIIGPAYFHLF</sequence>
<feature type="region of interest" description="Disordered" evidence="1">
    <location>
        <begin position="197"/>
        <end position="222"/>
    </location>
</feature>
<name>A0A386AXB5_9CHLO</name>
<geneLocation type="chloroplast" evidence="2"/>
<accession>A0A386AXB5</accession>
<reference evidence="2" key="1">
    <citation type="submission" date="2018-07" db="EMBL/GenBank/DDBJ databases">
        <authorList>
            <person name="Quirk P.G."/>
            <person name="Krulwich T.A."/>
        </authorList>
    </citation>
    <scope>NUCLEOTIDE SEQUENCE</scope>
</reference>
<gene>
    <name evidence="2" type="primary">orf366</name>
</gene>
<reference evidence="2" key="2">
    <citation type="journal article" date="2019" name="Mol. Phylogenet. Evol.">
        <title>Reassessment of the classification of bryopsidales (chlorophyta) based on chloroplast phylogenomic analyses.</title>
        <authorList>
            <person name="Cremen M.C."/>
            <person name="Leliaert F."/>
            <person name="West J."/>
            <person name="Lam D.W."/>
            <person name="Shimada S."/>
            <person name="Lopez-Bautista J.M."/>
            <person name="Verbruggen H."/>
        </authorList>
    </citation>
    <scope>NUCLEOTIDE SEQUENCE</scope>
</reference>
<protein>
    <submittedName>
        <fullName evidence="2">Uncharacterized protein</fullName>
    </submittedName>
</protein>
<proteinExistence type="predicted"/>
<dbReference type="EMBL" id="MH591087">
    <property type="protein sequence ID" value="AYC64000.1"/>
    <property type="molecule type" value="Genomic_DNA"/>
</dbReference>
<organism evidence="2">
    <name type="scientific">Halimeda micronesica</name>
    <dbReference type="NCBI Taxonomy" id="170426"/>
    <lineage>
        <taxon>Eukaryota</taxon>
        <taxon>Viridiplantae</taxon>
        <taxon>Chlorophyta</taxon>
        <taxon>core chlorophytes</taxon>
        <taxon>Ulvophyceae</taxon>
        <taxon>TCBD clade</taxon>
        <taxon>Bryopsidales</taxon>
        <taxon>Halimedineae</taxon>
        <taxon>Halimedaceae</taxon>
        <taxon>Halimedeae</taxon>
        <taxon>Halimeda</taxon>
    </lineage>
</organism>
<keyword evidence="2" id="KW-0934">Plastid</keyword>